<organism evidence="5 6">
    <name type="scientific">Intrasporangium chromatireducens Q5-1</name>
    <dbReference type="NCBI Taxonomy" id="584657"/>
    <lineage>
        <taxon>Bacteria</taxon>
        <taxon>Bacillati</taxon>
        <taxon>Actinomycetota</taxon>
        <taxon>Actinomycetes</taxon>
        <taxon>Micrococcales</taxon>
        <taxon>Intrasporangiaceae</taxon>
        <taxon>Intrasporangium</taxon>
    </lineage>
</organism>
<keyword evidence="2" id="KW-0238">DNA-binding</keyword>
<evidence type="ECO:0000313" key="6">
    <source>
        <dbReference type="Proteomes" id="UP000019494"/>
    </source>
</evidence>
<evidence type="ECO:0000256" key="2">
    <source>
        <dbReference type="ARBA" id="ARBA00023125"/>
    </source>
</evidence>
<dbReference type="CDD" id="cd07377">
    <property type="entry name" value="WHTH_GntR"/>
    <property type="match status" value="1"/>
</dbReference>
<protein>
    <submittedName>
        <fullName evidence="5">GntR family transcriptional regulator</fullName>
    </submittedName>
</protein>
<dbReference type="AlphaFoldDB" id="W9GN28"/>
<dbReference type="GO" id="GO:0003677">
    <property type="term" value="F:DNA binding"/>
    <property type="evidence" value="ECO:0007669"/>
    <property type="project" value="UniProtKB-KW"/>
</dbReference>
<dbReference type="SUPFAM" id="SSF46785">
    <property type="entry name" value="Winged helix' DNA-binding domain"/>
    <property type="match status" value="1"/>
</dbReference>
<evidence type="ECO:0000313" key="5">
    <source>
        <dbReference type="EMBL" id="EWT07490.1"/>
    </source>
</evidence>
<accession>W9GN28</accession>
<dbReference type="OrthoDB" id="4307011at2"/>
<sequence length="123" mass="13321">MRVSVDADDPTPPYEQIRGQVARLIEAGRLAPGDRLPTVRQLAGDLRVAPGTVARAYKELEMAGLVETRRAAGTRVAQRPVLTSSQRARRLAKVMSDAVETARSLGCAEEEIAKAWATALGRR</sequence>
<dbReference type="PROSITE" id="PS50949">
    <property type="entry name" value="HTH_GNTR"/>
    <property type="match status" value="1"/>
</dbReference>
<dbReference type="Proteomes" id="UP000019494">
    <property type="component" value="Unassembled WGS sequence"/>
</dbReference>
<dbReference type="GO" id="GO:0003700">
    <property type="term" value="F:DNA-binding transcription factor activity"/>
    <property type="evidence" value="ECO:0007669"/>
    <property type="project" value="InterPro"/>
</dbReference>
<evidence type="ECO:0000259" key="4">
    <source>
        <dbReference type="PROSITE" id="PS50949"/>
    </source>
</evidence>
<keyword evidence="3" id="KW-0804">Transcription</keyword>
<evidence type="ECO:0000256" key="3">
    <source>
        <dbReference type="ARBA" id="ARBA00023163"/>
    </source>
</evidence>
<dbReference type="InterPro" id="IPR000524">
    <property type="entry name" value="Tscrpt_reg_HTH_GntR"/>
</dbReference>
<feature type="domain" description="HTH gntR-type" evidence="4">
    <location>
        <begin position="11"/>
        <end position="79"/>
    </location>
</feature>
<dbReference type="InterPro" id="IPR036390">
    <property type="entry name" value="WH_DNA-bd_sf"/>
</dbReference>
<dbReference type="PANTHER" id="PTHR38445:SF9">
    <property type="entry name" value="HTH-TYPE TRANSCRIPTIONAL REPRESSOR YTRA"/>
    <property type="match status" value="1"/>
</dbReference>
<dbReference type="InterPro" id="IPR036388">
    <property type="entry name" value="WH-like_DNA-bd_sf"/>
</dbReference>
<reference evidence="6" key="1">
    <citation type="submission" date="2013-08" db="EMBL/GenBank/DDBJ databases">
        <title>Intrasporangium oryzae NRRL B-24470.</title>
        <authorList>
            <person name="Liu H."/>
            <person name="Wang G."/>
        </authorList>
    </citation>
    <scope>NUCLEOTIDE SEQUENCE [LARGE SCALE GENOMIC DNA]</scope>
    <source>
        <strain evidence="6">Q5-1</strain>
    </source>
</reference>
<evidence type="ECO:0000256" key="1">
    <source>
        <dbReference type="ARBA" id="ARBA00023015"/>
    </source>
</evidence>
<dbReference type="RefSeq" id="WP_034713077.1">
    <property type="nucleotide sequence ID" value="NZ_AWQS01000010.1"/>
</dbReference>
<dbReference type="PANTHER" id="PTHR38445">
    <property type="entry name" value="HTH-TYPE TRANSCRIPTIONAL REPRESSOR YTRA"/>
    <property type="match status" value="1"/>
</dbReference>
<comment type="caution">
    <text evidence="5">The sequence shown here is derived from an EMBL/GenBank/DDBJ whole genome shotgun (WGS) entry which is preliminary data.</text>
</comment>
<proteinExistence type="predicted"/>
<keyword evidence="6" id="KW-1185">Reference proteome</keyword>
<dbReference type="PATRIC" id="fig|584657.3.peg.502"/>
<dbReference type="Gene3D" id="1.10.10.10">
    <property type="entry name" value="Winged helix-like DNA-binding domain superfamily/Winged helix DNA-binding domain"/>
    <property type="match status" value="1"/>
</dbReference>
<dbReference type="SMART" id="SM00345">
    <property type="entry name" value="HTH_GNTR"/>
    <property type="match status" value="1"/>
</dbReference>
<keyword evidence="1" id="KW-0805">Transcription regulation</keyword>
<dbReference type="Pfam" id="PF00392">
    <property type="entry name" value="GntR"/>
    <property type="match status" value="1"/>
</dbReference>
<name>W9GN28_9MICO</name>
<gene>
    <name evidence="5" type="ORF">N864_04140</name>
</gene>
<dbReference type="EMBL" id="AWQS01000010">
    <property type="protein sequence ID" value="EWT07490.1"/>
    <property type="molecule type" value="Genomic_DNA"/>
</dbReference>